<name>A0ABX5SLJ7_9LACO</name>
<dbReference type="GO" id="GO:0016787">
    <property type="term" value="F:hydrolase activity"/>
    <property type="evidence" value="ECO:0007669"/>
    <property type="project" value="UniProtKB-KW"/>
</dbReference>
<sequence>MTNQDTQTILNPELVNQLDKKILYLNQLQSAITGNRSLQVYQLLDSKKFEQLILKISDSSPNNQQAFLVSDIQQDIATYLAPELLSYIVTQFDFLTYEAVVDEPESYRIYIGDWWDHRQLGTLNILSVTLKVDNILISELTTTSELPKGETLNQSKIAELTQIITGLKVFLDDDTKRSLELKVIEDQLEEITANKSGLFGRSDKATREALTKKRDLLVATQKRVPEVQQKLIDQQEELLVLEKEDALRHLELQAILEQYEDVATFTAQLDNIYVTYMTHLGQK</sequence>
<gene>
    <name evidence="1" type="ORF">EW139_04030</name>
</gene>
<organism evidence="1 2">
    <name type="scientific">Leuconostoc kimchii</name>
    <dbReference type="NCBI Taxonomy" id="136609"/>
    <lineage>
        <taxon>Bacteria</taxon>
        <taxon>Bacillati</taxon>
        <taxon>Bacillota</taxon>
        <taxon>Bacilli</taxon>
        <taxon>Lactobacillales</taxon>
        <taxon>Lactobacillaceae</taxon>
        <taxon>Leuconostoc</taxon>
    </lineage>
</organism>
<evidence type="ECO:0000313" key="1">
    <source>
        <dbReference type="EMBL" id="QBR47332.1"/>
    </source>
</evidence>
<keyword evidence="2" id="KW-1185">Reference proteome</keyword>
<proteinExistence type="predicted"/>
<dbReference type="EMBL" id="CP037939">
    <property type="protein sequence ID" value="QBR47332.1"/>
    <property type="molecule type" value="Genomic_DNA"/>
</dbReference>
<dbReference type="RefSeq" id="WP_013102548.1">
    <property type="nucleotide sequence ID" value="NZ_CP037939.1"/>
</dbReference>
<reference evidence="1 2" key="1">
    <citation type="submission" date="2019-03" db="EMBL/GenBank/DDBJ databases">
        <title>Complete Genome Sequence of Leuconostoc kimchii strain NKJ218 Isolated from Homemade Kimchi.</title>
        <authorList>
            <person name="Jung J.Y."/>
            <person name="Jin H.M."/>
            <person name="Jung J.-W."/>
            <person name="Lee S.-Y."/>
            <person name="Ryu B.-G."/>
            <person name="Han S.-S."/>
            <person name="Kang H.K."/>
            <person name="Choi H.W."/>
            <person name="Chung E.J."/>
            <person name="Choi K.-M."/>
        </authorList>
    </citation>
    <scope>NUCLEOTIDE SEQUENCE [LARGE SCALE GENOMIC DNA]</scope>
    <source>
        <strain evidence="1 2">NKJ218</strain>
    </source>
</reference>
<accession>A0ABX5SLJ7</accession>
<dbReference type="Proteomes" id="UP000295756">
    <property type="component" value="Chromosome"/>
</dbReference>
<protein>
    <submittedName>
        <fullName evidence="1">Hydrolase</fullName>
    </submittedName>
</protein>
<keyword evidence="1" id="KW-0378">Hydrolase</keyword>
<evidence type="ECO:0000313" key="2">
    <source>
        <dbReference type="Proteomes" id="UP000295756"/>
    </source>
</evidence>